<dbReference type="EMBL" id="KE344319">
    <property type="protein sequence ID" value="EXB56926.1"/>
    <property type="molecule type" value="Genomic_DNA"/>
</dbReference>
<evidence type="ECO:0000313" key="3">
    <source>
        <dbReference type="Proteomes" id="UP000030645"/>
    </source>
</evidence>
<evidence type="ECO:0000313" key="2">
    <source>
        <dbReference type="EMBL" id="EXB56926.1"/>
    </source>
</evidence>
<keyword evidence="3" id="KW-1185">Reference proteome</keyword>
<keyword evidence="1" id="KW-1133">Transmembrane helix</keyword>
<accession>W9QX33</accession>
<reference evidence="3" key="1">
    <citation type="submission" date="2013-01" db="EMBL/GenBank/DDBJ databases">
        <title>Draft Genome Sequence of a Mulberry Tree, Morus notabilis C.K. Schneid.</title>
        <authorList>
            <person name="He N."/>
            <person name="Zhao S."/>
        </authorList>
    </citation>
    <scope>NUCLEOTIDE SEQUENCE</scope>
</reference>
<dbReference type="Proteomes" id="UP000030645">
    <property type="component" value="Unassembled WGS sequence"/>
</dbReference>
<name>W9QX33_9ROSA</name>
<organism evidence="2 3">
    <name type="scientific">Morus notabilis</name>
    <dbReference type="NCBI Taxonomy" id="981085"/>
    <lineage>
        <taxon>Eukaryota</taxon>
        <taxon>Viridiplantae</taxon>
        <taxon>Streptophyta</taxon>
        <taxon>Embryophyta</taxon>
        <taxon>Tracheophyta</taxon>
        <taxon>Spermatophyta</taxon>
        <taxon>Magnoliopsida</taxon>
        <taxon>eudicotyledons</taxon>
        <taxon>Gunneridae</taxon>
        <taxon>Pentapetalae</taxon>
        <taxon>rosids</taxon>
        <taxon>fabids</taxon>
        <taxon>Rosales</taxon>
        <taxon>Moraceae</taxon>
        <taxon>Moreae</taxon>
        <taxon>Morus</taxon>
    </lineage>
</organism>
<gene>
    <name evidence="2" type="ORF">L484_019971</name>
</gene>
<protein>
    <submittedName>
        <fullName evidence="2">Uncharacterized protein</fullName>
    </submittedName>
</protein>
<keyword evidence="1" id="KW-0472">Membrane</keyword>
<sequence length="93" mass="10679">MKLVIEQWRNYVPSENVVIAKDVHKPWVLGRVAMFTNGAPCHWHYKYTRISLMVESKRPVELQWYFAVAAIAINLGVGQVVQLEAQHFDTGPT</sequence>
<feature type="transmembrane region" description="Helical" evidence="1">
    <location>
        <begin position="62"/>
        <end position="81"/>
    </location>
</feature>
<dbReference type="AlphaFoldDB" id="W9QX33"/>
<evidence type="ECO:0000256" key="1">
    <source>
        <dbReference type="SAM" id="Phobius"/>
    </source>
</evidence>
<keyword evidence="1" id="KW-0812">Transmembrane</keyword>
<proteinExistence type="predicted"/>